<dbReference type="SUPFAM" id="SSF46894">
    <property type="entry name" value="C-terminal effector domain of the bipartite response regulators"/>
    <property type="match status" value="1"/>
</dbReference>
<gene>
    <name evidence="11" type="ORF">FYJ62_09450</name>
</gene>
<feature type="domain" description="Response regulatory" evidence="9">
    <location>
        <begin position="3"/>
        <end position="119"/>
    </location>
</feature>
<evidence type="ECO:0000256" key="6">
    <source>
        <dbReference type="ARBA" id="ARBA00023163"/>
    </source>
</evidence>
<name>A0A6A8MGJ9_9LACO</name>
<dbReference type="FunFam" id="1.10.10.10:FF:000018">
    <property type="entry name" value="DNA-binding response regulator ResD"/>
    <property type="match status" value="1"/>
</dbReference>
<keyword evidence="4 8" id="KW-0238">DNA-binding</keyword>
<evidence type="ECO:0000256" key="2">
    <source>
        <dbReference type="ARBA" id="ARBA00023012"/>
    </source>
</evidence>
<evidence type="ECO:0000256" key="3">
    <source>
        <dbReference type="ARBA" id="ARBA00023015"/>
    </source>
</evidence>
<dbReference type="PANTHER" id="PTHR48111">
    <property type="entry name" value="REGULATOR OF RPOS"/>
    <property type="match status" value="1"/>
</dbReference>
<dbReference type="InterPro" id="IPR039420">
    <property type="entry name" value="WalR-like"/>
</dbReference>
<sequence length="226" mass="26330">MLEIWCVEDDESIREIEMYTLQTMNFKTRGFEDGESFFKALKEKKPDLVILDLMLPDEDGSDILRRIRGNSATKELPVIIASAKTAEYDKVKNLDSGADDYLTKPFGMMEMVSRVKAVLRRTQRREEKDRIERDGIKILLKRHEVFVDGEEIELTLKEYGLLKLLITHPETVFSREEIMDQIWETGFYGETRTVDVHVRTLRQKLGKAGKHIETVRGVGYRYHEGN</sequence>
<dbReference type="Pfam" id="PF00072">
    <property type="entry name" value="Response_reg"/>
    <property type="match status" value="1"/>
</dbReference>
<dbReference type="Gene3D" id="1.10.10.10">
    <property type="entry name" value="Winged helix-like DNA-binding domain superfamily/Winged helix DNA-binding domain"/>
    <property type="match status" value="1"/>
</dbReference>
<keyword evidence="3" id="KW-0805">Transcription regulation</keyword>
<keyword evidence="5" id="KW-0010">Activator</keyword>
<dbReference type="EMBL" id="VUMX01000037">
    <property type="protein sequence ID" value="MST87826.1"/>
    <property type="molecule type" value="Genomic_DNA"/>
</dbReference>
<evidence type="ECO:0000259" key="10">
    <source>
        <dbReference type="PROSITE" id="PS51755"/>
    </source>
</evidence>
<feature type="DNA-binding region" description="OmpR/PhoB-type" evidence="8">
    <location>
        <begin position="128"/>
        <end position="224"/>
    </location>
</feature>
<evidence type="ECO:0000256" key="1">
    <source>
        <dbReference type="ARBA" id="ARBA00022553"/>
    </source>
</evidence>
<feature type="domain" description="OmpR/PhoB-type" evidence="10">
    <location>
        <begin position="128"/>
        <end position="224"/>
    </location>
</feature>
<dbReference type="InterPro" id="IPR001789">
    <property type="entry name" value="Sig_transdc_resp-reg_receiver"/>
</dbReference>
<dbReference type="RefSeq" id="WP_154549436.1">
    <property type="nucleotide sequence ID" value="NZ_VUMX01000037.1"/>
</dbReference>
<dbReference type="OrthoDB" id="9790442at2"/>
<dbReference type="InterPro" id="IPR036388">
    <property type="entry name" value="WH-like_DNA-bd_sf"/>
</dbReference>
<evidence type="ECO:0000313" key="11">
    <source>
        <dbReference type="EMBL" id="MST87826.1"/>
    </source>
</evidence>
<evidence type="ECO:0000313" key="12">
    <source>
        <dbReference type="Proteomes" id="UP000438120"/>
    </source>
</evidence>
<dbReference type="InterPro" id="IPR011006">
    <property type="entry name" value="CheY-like_superfamily"/>
</dbReference>
<dbReference type="SUPFAM" id="SSF52172">
    <property type="entry name" value="CheY-like"/>
    <property type="match status" value="1"/>
</dbReference>
<dbReference type="AlphaFoldDB" id="A0A6A8MGJ9"/>
<accession>A0A6A8MGJ9</accession>
<dbReference type="SMART" id="SM00862">
    <property type="entry name" value="Trans_reg_C"/>
    <property type="match status" value="1"/>
</dbReference>
<dbReference type="InterPro" id="IPR016032">
    <property type="entry name" value="Sig_transdc_resp-reg_C-effctor"/>
</dbReference>
<evidence type="ECO:0000256" key="5">
    <source>
        <dbReference type="ARBA" id="ARBA00023159"/>
    </source>
</evidence>
<proteinExistence type="predicted"/>
<evidence type="ECO:0000256" key="8">
    <source>
        <dbReference type="PROSITE-ProRule" id="PRU01091"/>
    </source>
</evidence>
<dbReference type="InterPro" id="IPR001867">
    <property type="entry name" value="OmpR/PhoB-type_DNA-bd"/>
</dbReference>
<protein>
    <submittedName>
        <fullName evidence="11">Response regulator transcription factor</fullName>
    </submittedName>
</protein>
<comment type="caution">
    <text evidence="11">The sequence shown here is derived from an EMBL/GenBank/DDBJ whole genome shotgun (WGS) entry which is preliminary data.</text>
</comment>
<reference evidence="11 12" key="1">
    <citation type="submission" date="2019-08" db="EMBL/GenBank/DDBJ databases">
        <title>In-depth cultivation of the pig gut microbiome towards novel bacterial diversity and tailored functional studies.</title>
        <authorList>
            <person name="Wylensek D."/>
            <person name="Hitch T.C.A."/>
            <person name="Clavel T."/>
        </authorList>
    </citation>
    <scope>NUCLEOTIDE SEQUENCE [LARGE SCALE GENOMIC DNA]</scope>
    <source>
        <strain evidence="11 12">Bifido-178-WT-2B</strain>
    </source>
</reference>
<dbReference type="Pfam" id="PF00486">
    <property type="entry name" value="Trans_reg_C"/>
    <property type="match status" value="1"/>
</dbReference>
<dbReference type="GO" id="GO:0032993">
    <property type="term" value="C:protein-DNA complex"/>
    <property type="evidence" value="ECO:0007669"/>
    <property type="project" value="TreeGrafter"/>
</dbReference>
<evidence type="ECO:0000256" key="4">
    <source>
        <dbReference type="ARBA" id="ARBA00023125"/>
    </source>
</evidence>
<dbReference type="SMART" id="SM00448">
    <property type="entry name" value="REC"/>
    <property type="match status" value="1"/>
</dbReference>
<dbReference type="Proteomes" id="UP000438120">
    <property type="component" value="Unassembled WGS sequence"/>
</dbReference>
<keyword evidence="2" id="KW-0902">Two-component regulatory system</keyword>
<evidence type="ECO:0000256" key="7">
    <source>
        <dbReference type="PROSITE-ProRule" id="PRU00169"/>
    </source>
</evidence>
<dbReference type="PROSITE" id="PS50110">
    <property type="entry name" value="RESPONSE_REGULATORY"/>
    <property type="match status" value="1"/>
</dbReference>
<dbReference type="GO" id="GO:0000976">
    <property type="term" value="F:transcription cis-regulatory region binding"/>
    <property type="evidence" value="ECO:0007669"/>
    <property type="project" value="TreeGrafter"/>
</dbReference>
<dbReference type="PANTHER" id="PTHR48111:SF40">
    <property type="entry name" value="PHOSPHATE REGULON TRANSCRIPTIONAL REGULATORY PROTEIN PHOB"/>
    <property type="match status" value="1"/>
</dbReference>
<organism evidence="11 12">
    <name type="scientific">Lactobacillus porci</name>
    <dbReference type="NCBI Taxonomy" id="2012477"/>
    <lineage>
        <taxon>Bacteria</taxon>
        <taxon>Bacillati</taxon>
        <taxon>Bacillota</taxon>
        <taxon>Bacilli</taxon>
        <taxon>Lactobacillales</taxon>
        <taxon>Lactobacillaceae</taxon>
        <taxon>Lactobacillus</taxon>
    </lineage>
</organism>
<dbReference type="GO" id="GO:0006355">
    <property type="term" value="P:regulation of DNA-templated transcription"/>
    <property type="evidence" value="ECO:0007669"/>
    <property type="project" value="InterPro"/>
</dbReference>
<keyword evidence="1 7" id="KW-0597">Phosphoprotein</keyword>
<feature type="modified residue" description="4-aspartylphosphate" evidence="7">
    <location>
        <position position="52"/>
    </location>
</feature>
<evidence type="ECO:0000259" key="9">
    <source>
        <dbReference type="PROSITE" id="PS50110"/>
    </source>
</evidence>
<dbReference type="PROSITE" id="PS51755">
    <property type="entry name" value="OMPR_PHOB"/>
    <property type="match status" value="1"/>
</dbReference>
<keyword evidence="12" id="KW-1185">Reference proteome</keyword>
<keyword evidence="6" id="KW-0804">Transcription</keyword>
<dbReference type="CDD" id="cd00383">
    <property type="entry name" value="trans_reg_C"/>
    <property type="match status" value="1"/>
</dbReference>
<dbReference type="GO" id="GO:0005829">
    <property type="term" value="C:cytosol"/>
    <property type="evidence" value="ECO:0007669"/>
    <property type="project" value="TreeGrafter"/>
</dbReference>
<dbReference type="Gene3D" id="3.40.50.2300">
    <property type="match status" value="1"/>
</dbReference>
<dbReference type="GO" id="GO:0000156">
    <property type="term" value="F:phosphorelay response regulator activity"/>
    <property type="evidence" value="ECO:0007669"/>
    <property type="project" value="TreeGrafter"/>
</dbReference>
<dbReference type="Gene3D" id="6.10.250.690">
    <property type="match status" value="1"/>
</dbReference>